<dbReference type="Proteomes" id="UP001293254">
    <property type="component" value="Unassembled WGS sequence"/>
</dbReference>
<feature type="region of interest" description="Disordered" evidence="1">
    <location>
        <begin position="45"/>
        <end position="64"/>
    </location>
</feature>
<gene>
    <name evidence="2" type="ORF">Salat_2776900</name>
</gene>
<protein>
    <submittedName>
        <fullName evidence="2">Uncharacterized protein</fullName>
    </submittedName>
</protein>
<dbReference type="EMBL" id="JACGWO010000012">
    <property type="protein sequence ID" value="KAK4413641.1"/>
    <property type="molecule type" value="Genomic_DNA"/>
</dbReference>
<evidence type="ECO:0000313" key="2">
    <source>
        <dbReference type="EMBL" id="KAK4413641.1"/>
    </source>
</evidence>
<feature type="region of interest" description="Disordered" evidence="1">
    <location>
        <begin position="1"/>
        <end position="27"/>
    </location>
</feature>
<evidence type="ECO:0000313" key="3">
    <source>
        <dbReference type="Proteomes" id="UP001293254"/>
    </source>
</evidence>
<proteinExistence type="predicted"/>
<evidence type="ECO:0000256" key="1">
    <source>
        <dbReference type="SAM" id="MobiDB-lite"/>
    </source>
</evidence>
<sequence>MTLESKREGEGALGAKKASSSGEWPRVQRPIKQRAAWLERLAQGEQDGGACGRRRAGKNVSGDRTTMASSEWVKYASYLYCNIFPFVATSSSYSFHFCSSINISIHTPALLLP</sequence>
<feature type="compositionally biased region" description="Basic and acidic residues" evidence="1">
    <location>
        <begin position="1"/>
        <end position="10"/>
    </location>
</feature>
<dbReference type="AlphaFoldDB" id="A0AAE1XLP5"/>
<accession>A0AAE1XLP5</accession>
<reference evidence="2" key="2">
    <citation type="journal article" date="2024" name="Plant">
        <title>Genomic evolution and insights into agronomic trait innovations of Sesamum species.</title>
        <authorList>
            <person name="Miao H."/>
            <person name="Wang L."/>
            <person name="Qu L."/>
            <person name="Liu H."/>
            <person name="Sun Y."/>
            <person name="Le M."/>
            <person name="Wang Q."/>
            <person name="Wei S."/>
            <person name="Zheng Y."/>
            <person name="Lin W."/>
            <person name="Duan Y."/>
            <person name="Cao H."/>
            <person name="Xiong S."/>
            <person name="Wang X."/>
            <person name="Wei L."/>
            <person name="Li C."/>
            <person name="Ma Q."/>
            <person name="Ju M."/>
            <person name="Zhao R."/>
            <person name="Li G."/>
            <person name="Mu C."/>
            <person name="Tian Q."/>
            <person name="Mei H."/>
            <person name="Zhang T."/>
            <person name="Gao T."/>
            <person name="Zhang H."/>
        </authorList>
    </citation>
    <scope>NUCLEOTIDE SEQUENCE</scope>
    <source>
        <strain evidence="2">3651</strain>
    </source>
</reference>
<name>A0AAE1XLP5_9LAMI</name>
<organism evidence="2 3">
    <name type="scientific">Sesamum alatum</name>
    <dbReference type="NCBI Taxonomy" id="300844"/>
    <lineage>
        <taxon>Eukaryota</taxon>
        <taxon>Viridiplantae</taxon>
        <taxon>Streptophyta</taxon>
        <taxon>Embryophyta</taxon>
        <taxon>Tracheophyta</taxon>
        <taxon>Spermatophyta</taxon>
        <taxon>Magnoliopsida</taxon>
        <taxon>eudicotyledons</taxon>
        <taxon>Gunneridae</taxon>
        <taxon>Pentapetalae</taxon>
        <taxon>asterids</taxon>
        <taxon>lamiids</taxon>
        <taxon>Lamiales</taxon>
        <taxon>Pedaliaceae</taxon>
        <taxon>Sesamum</taxon>
    </lineage>
</organism>
<reference evidence="2" key="1">
    <citation type="submission" date="2020-06" db="EMBL/GenBank/DDBJ databases">
        <authorList>
            <person name="Li T."/>
            <person name="Hu X."/>
            <person name="Zhang T."/>
            <person name="Song X."/>
            <person name="Zhang H."/>
            <person name="Dai N."/>
            <person name="Sheng W."/>
            <person name="Hou X."/>
            <person name="Wei L."/>
        </authorList>
    </citation>
    <scope>NUCLEOTIDE SEQUENCE</scope>
    <source>
        <strain evidence="2">3651</strain>
        <tissue evidence="2">Leaf</tissue>
    </source>
</reference>
<keyword evidence="3" id="KW-1185">Reference proteome</keyword>
<comment type="caution">
    <text evidence="2">The sequence shown here is derived from an EMBL/GenBank/DDBJ whole genome shotgun (WGS) entry which is preliminary data.</text>
</comment>